<dbReference type="AlphaFoldDB" id="A0A5F8HK77"/>
<dbReference type="OrthoDB" id="421951at2759"/>
<dbReference type="Ensembl" id="ENSMODT00000058686.1">
    <property type="protein sequence ID" value="ENSMODP00000060214.1"/>
    <property type="gene ID" value="ENSMODG00000037909.1"/>
</dbReference>
<evidence type="ECO:0000313" key="6">
    <source>
        <dbReference type="Ensembl" id="ENSMODP00000060214.1"/>
    </source>
</evidence>
<keyword evidence="4" id="KW-0443">Lipid metabolism</keyword>
<evidence type="ECO:0000259" key="5">
    <source>
        <dbReference type="PROSITE" id="PS51934"/>
    </source>
</evidence>
<dbReference type="GO" id="GO:0070292">
    <property type="term" value="P:N-acylphosphatidylethanolamine metabolic process"/>
    <property type="evidence" value="ECO:0000318"/>
    <property type="project" value="GO_Central"/>
</dbReference>
<dbReference type="InterPro" id="IPR007053">
    <property type="entry name" value="LRAT_dom"/>
</dbReference>
<evidence type="ECO:0000256" key="1">
    <source>
        <dbReference type="ARBA" id="ARBA00007824"/>
    </source>
</evidence>
<dbReference type="KEGG" id="mdo:100013657"/>
<dbReference type="STRING" id="13616.ENSMODP00000060214"/>
<dbReference type="GO" id="GO:0005737">
    <property type="term" value="C:cytoplasm"/>
    <property type="evidence" value="ECO:0000318"/>
    <property type="project" value="GO_Central"/>
</dbReference>
<dbReference type="GO" id="GO:0008970">
    <property type="term" value="F:phospholipase A1 activity"/>
    <property type="evidence" value="ECO:0000318"/>
    <property type="project" value="GO_Central"/>
</dbReference>
<dbReference type="PROSITE" id="PS51934">
    <property type="entry name" value="LRAT"/>
    <property type="match status" value="2"/>
</dbReference>
<dbReference type="Pfam" id="PF04970">
    <property type="entry name" value="LRAT"/>
    <property type="match status" value="2"/>
</dbReference>
<dbReference type="RefSeq" id="XP_016279089.1">
    <property type="nucleotide sequence ID" value="XM_016423603.2"/>
</dbReference>
<reference evidence="6" key="3">
    <citation type="submission" date="2025-09" db="UniProtKB">
        <authorList>
            <consortium name="Ensembl"/>
        </authorList>
    </citation>
    <scope>IDENTIFICATION</scope>
</reference>
<dbReference type="InterPro" id="IPR051496">
    <property type="entry name" value="H-rev107_PLA/AT"/>
</dbReference>
<keyword evidence="2" id="KW-0808">Transferase</keyword>
<dbReference type="Bgee" id="ENSMODG00000037909">
    <property type="expression patterns" value="Expressed in spermatid and 4 other cell types or tissues"/>
</dbReference>
<protein>
    <submittedName>
        <fullName evidence="6">Uncharacterized LOC100013657</fullName>
    </submittedName>
</protein>
<comment type="similarity">
    <text evidence="1">Belongs to the H-rev107 family.</text>
</comment>
<feature type="domain" description="LRAT" evidence="5">
    <location>
        <begin position="207"/>
        <end position="310"/>
    </location>
</feature>
<accession>A0A5F8HK77</accession>
<evidence type="ECO:0000256" key="4">
    <source>
        <dbReference type="ARBA" id="ARBA00023098"/>
    </source>
</evidence>
<keyword evidence="3" id="KW-0378">Hydrolase</keyword>
<dbReference type="OMA" id="KELLMCH"/>
<reference evidence="6" key="2">
    <citation type="submission" date="2025-08" db="UniProtKB">
        <authorList>
            <consortium name="Ensembl"/>
        </authorList>
    </citation>
    <scope>IDENTIFICATION</scope>
</reference>
<dbReference type="Proteomes" id="UP000002280">
    <property type="component" value="Chromosome 5"/>
</dbReference>
<proteinExistence type="inferred from homology"/>
<dbReference type="GO" id="GO:0016410">
    <property type="term" value="F:N-acyltransferase activity"/>
    <property type="evidence" value="ECO:0000318"/>
    <property type="project" value="GO_Central"/>
</dbReference>
<dbReference type="GeneTree" id="ENSGT00940000162660"/>
<dbReference type="PANTHER" id="PTHR13943">
    <property type="entry name" value="HRAS-LIKE SUPPRESSOR - RELATED"/>
    <property type="match status" value="1"/>
</dbReference>
<dbReference type="PANTHER" id="PTHR13943:SF31">
    <property type="entry name" value="PHOSPHOLIPASE A AND ACYLTRANSFERASE 3"/>
    <property type="match status" value="1"/>
</dbReference>
<evidence type="ECO:0000256" key="2">
    <source>
        <dbReference type="ARBA" id="ARBA00022679"/>
    </source>
</evidence>
<dbReference type="Gene3D" id="3.90.1720.10">
    <property type="entry name" value="endopeptidase domain like (from Nostoc punctiforme)"/>
    <property type="match status" value="2"/>
</dbReference>
<sequence length="332" mass="37461">MSAVQDKALVKMEFLSMVIGVDKPQTNSKNEDYQLLSNNKSVQQALQTLKEVGNDVLYKLMEEYFLNYLKSGPPGSIQQEPTPGDLLEIFRTNNSCWAVYVGHGCVVHLAPPHQHSSVNVGNKKATWKDMALVKMELLSVVAGEDKYQVNNKHDDKYQPLPPNKIVQRAFKEVGNEVFYKLIQEYFLTYLRYGIPGSNQQEPKAGDLIEIFRRGYSHWAVYVGYGCVVHLAPPLIAEIAPLKRELLYVVVGSNRYQVNNKYDESDPPLPPSQIVHRALKLVGKMVPYNLLHNNCEHFATRIRSGVPRSDQIRNALLKLPGGNLAVNLMGLMN</sequence>
<evidence type="ECO:0000313" key="7">
    <source>
        <dbReference type="Proteomes" id="UP000002280"/>
    </source>
</evidence>
<dbReference type="InParanoid" id="A0A5F8HK77"/>
<keyword evidence="7" id="KW-1185">Reference proteome</keyword>
<reference evidence="6 7" key="1">
    <citation type="journal article" date="2007" name="Nature">
        <title>Genome of the marsupial Monodelphis domestica reveals innovation in non-coding sequences.</title>
        <authorList>
            <person name="Mikkelsen T.S."/>
            <person name="Wakefield M.J."/>
            <person name="Aken B."/>
            <person name="Amemiya C.T."/>
            <person name="Chang J.L."/>
            <person name="Duke S."/>
            <person name="Garber M."/>
            <person name="Gentles A.J."/>
            <person name="Goodstadt L."/>
            <person name="Heger A."/>
            <person name="Jurka J."/>
            <person name="Kamal M."/>
            <person name="Mauceli E."/>
            <person name="Searle S.M."/>
            <person name="Sharpe T."/>
            <person name="Baker M.L."/>
            <person name="Batzer M.A."/>
            <person name="Benos P.V."/>
            <person name="Belov K."/>
            <person name="Clamp M."/>
            <person name="Cook A."/>
            <person name="Cuff J."/>
            <person name="Das R."/>
            <person name="Davidow L."/>
            <person name="Deakin J.E."/>
            <person name="Fazzari M.J."/>
            <person name="Glass J.L."/>
            <person name="Grabherr M."/>
            <person name="Greally J.M."/>
            <person name="Gu W."/>
            <person name="Hore T.A."/>
            <person name="Huttley G.A."/>
            <person name="Kleber M."/>
            <person name="Jirtle R.L."/>
            <person name="Koina E."/>
            <person name="Lee J.T."/>
            <person name="Mahony S."/>
            <person name="Marra M.A."/>
            <person name="Miller R.D."/>
            <person name="Nicholls R.D."/>
            <person name="Oda M."/>
            <person name="Papenfuss A.T."/>
            <person name="Parra Z.E."/>
            <person name="Pollock D.D."/>
            <person name="Ray D.A."/>
            <person name="Schein J.E."/>
            <person name="Speed T.P."/>
            <person name="Thompson K."/>
            <person name="VandeBerg J.L."/>
            <person name="Wade C.M."/>
            <person name="Walker J.A."/>
            <person name="Waters P.D."/>
            <person name="Webber C."/>
            <person name="Weidman J.R."/>
            <person name="Xie X."/>
            <person name="Zody M.C."/>
            <person name="Baldwin J."/>
            <person name="Abdouelleil A."/>
            <person name="Abdulkadir J."/>
            <person name="Abebe A."/>
            <person name="Abera B."/>
            <person name="Abreu J."/>
            <person name="Acer S.C."/>
            <person name="Aftuck L."/>
            <person name="Alexander A."/>
            <person name="An P."/>
            <person name="Anderson E."/>
            <person name="Anderson S."/>
            <person name="Arachi H."/>
            <person name="Azer M."/>
            <person name="Bachantsang P."/>
            <person name="Barry A."/>
            <person name="Bayul T."/>
            <person name="Berlin A."/>
            <person name="Bessette D."/>
            <person name="Bloom T."/>
            <person name="Bloom T."/>
            <person name="Boguslavskiy L."/>
            <person name="Bonnet C."/>
            <person name="Boukhgalter B."/>
            <person name="Bourzgui I."/>
            <person name="Brown A."/>
            <person name="Cahill P."/>
            <person name="Channer S."/>
            <person name="Cheshatsang Y."/>
            <person name="Chuda L."/>
            <person name="Citroen M."/>
            <person name="Collymore A."/>
            <person name="Cooke P."/>
            <person name="Costello M."/>
            <person name="D'Aco K."/>
            <person name="Daza R."/>
            <person name="De Haan G."/>
            <person name="DeGray S."/>
            <person name="DeMaso C."/>
            <person name="Dhargay N."/>
            <person name="Dooley K."/>
            <person name="Dooley E."/>
            <person name="Doricent M."/>
            <person name="Dorje P."/>
            <person name="Dorjee K."/>
            <person name="Dupes A."/>
            <person name="Elong R."/>
            <person name="Falk J."/>
            <person name="Farina A."/>
            <person name="Faro S."/>
            <person name="Ferguson D."/>
            <person name="Fisher S."/>
            <person name="Foley C.D."/>
            <person name="Franke A."/>
            <person name="Friedrich D."/>
            <person name="Gadbois L."/>
            <person name="Gearin G."/>
            <person name="Gearin C.R."/>
            <person name="Giannoukos G."/>
            <person name="Goode T."/>
            <person name="Graham J."/>
            <person name="Grandbois E."/>
            <person name="Grewal S."/>
            <person name="Gyaltsen K."/>
            <person name="Hafez N."/>
            <person name="Hagos B."/>
            <person name="Hall J."/>
            <person name="Henson C."/>
            <person name="Hollinger A."/>
            <person name="Honan T."/>
            <person name="Huard M.D."/>
            <person name="Hughes L."/>
            <person name="Hurhula B."/>
            <person name="Husby M.E."/>
            <person name="Kamat A."/>
            <person name="Kanga B."/>
            <person name="Kashin S."/>
            <person name="Khazanovich D."/>
            <person name="Kisner P."/>
            <person name="Lance K."/>
            <person name="Lara M."/>
            <person name="Lee W."/>
            <person name="Lennon N."/>
            <person name="Letendre F."/>
            <person name="LeVine R."/>
            <person name="Lipovsky A."/>
            <person name="Liu X."/>
            <person name="Liu J."/>
            <person name="Liu S."/>
            <person name="Lokyitsang T."/>
            <person name="Lokyitsang Y."/>
            <person name="Lubonja R."/>
            <person name="Lui A."/>
            <person name="MacDonald P."/>
            <person name="Magnisalis V."/>
            <person name="Maru K."/>
            <person name="Matthews C."/>
            <person name="McCusker W."/>
            <person name="McDonough S."/>
            <person name="Mehta T."/>
            <person name="Meldrim J."/>
            <person name="Meneus L."/>
            <person name="Mihai O."/>
            <person name="Mihalev A."/>
            <person name="Mihova T."/>
            <person name="Mittelman R."/>
            <person name="Mlenga V."/>
            <person name="Montmayeur A."/>
            <person name="Mulrain L."/>
            <person name="Navidi A."/>
            <person name="Naylor J."/>
            <person name="Negash T."/>
            <person name="Nguyen T."/>
            <person name="Nguyen N."/>
            <person name="Nicol R."/>
            <person name="Norbu C."/>
            <person name="Norbu N."/>
            <person name="Novod N."/>
            <person name="O'Neill B."/>
            <person name="Osman S."/>
            <person name="Markiewicz E."/>
            <person name="Oyono O.L."/>
            <person name="Patti C."/>
            <person name="Phunkhang P."/>
            <person name="Pierre F."/>
            <person name="Priest M."/>
            <person name="Raghuraman S."/>
            <person name="Rege F."/>
            <person name="Reyes R."/>
            <person name="Rise C."/>
            <person name="Rogov P."/>
            <person name="Ross K."/>
            <person name="Ryan E."/>
            <person name="Settipalli S."/>
            <person name="Shea T."/>
            <person name="Sherpa N."/>
            <person name="Shi L."/>
            <person name="Shih D."/>
            <person name="Sparrow T."/>
            <person name="Spaulding J."/>
            <person name="Stalker J."/>
            <person name="Stange-Thomann N."/>
            <person name="Stavropoulos S."/>
            <person name="Stone C."/>
            <person name="Strader C."/>
            <person name="Tesfaye S."/>
            <person name="Thomson T."/>
            <person name="Thoulutsang Y."/>
            <person name="Thoulutsang D."/>
            <person name="Topham K."/>
            <person name="Topping I."/>
            <person name="Tsamla T."/>
            <person name="Vassiliev H."/>
            <person name="Vo A."/>
            <person name="Wangchuk T."/>
            <person name="Wangdi T."/>
            <person name="Weiand M."/>
            <person name="Wilkinson J."/>
            <person name="Wilson A."/>
            <person name="Yadav S."/>
            <person name="Young G."/>
            <person name="Yu Q."/>
            <person name="Zembek L."/>
            <person name="Zhong D."/>
            <person name="Zimmer A."/>
            <person name="Zwirko Z."/>
            <person name="Jaffe D.B."/>
            <person name="Alvarez P."/>
            <person name="Brockman W."/>
            <person name="Butler J."/>
            <person name="Chin C."/>
            <person name="Gnerre S."/>
            <person name="MacCallum I."/>
            <person name="Graves J.A."/>
            <person name="Ponting C.P."/>
            <person name="Breen M."/>
            <person name="Samollow P.B."/>
            <person name="Lander E.S."/>
            <person name="Lindblad-Toh K."/>
        </authorList>
    </citation>
    <scope>NUCLEOTIDE SEQUENCE [LARGE SCALE GENOMIC DNA]</scope>
</reference>
<dbReference type="GO" id="GO:0004623">
    <property type="term" value="F:phospholipase A2 activity"/>
    <property type="evidence" value="ECO:0000318"/>
    <property type="project" value="GO_Central"/>
</dbReference>
<dbReference type="GeneID" id="100013657"/>
<feature type="domain" description="LRAT" evidence="5">
    <location>
        <begin position="86"/>
        <end position="199"/>
    </location>
</feature>
<evidence type="ECO:0000256" key="3">
    <source>
        <dbReference type="ARBA" id="ARBA00022801"/>
    </source>
</evidence>
<organism evidence="6 7">
    <name type="scientific">Monodelphis domestica</name>
    <name type="common">Gray short-tailed opossum</name>
    <dbReference type="NCBI Taxonomy" id="13616"/>
    <lineage>
        <taxon>Eukaryota</taxon>
        <taxon>Metazoa</taxon>
        <taxon>Chordata</taxon>
        <taxon>Craniata</taxon>
        <taxon>Vertebrata</taxon>
        <taxon>Euteleostomi</taxon>
        <taxon>Mammalia</taxon>
        <taxon>Metatheria</taxon>
        <taxon>Didelphimorphia</taxon>
        <taxon>Didelphidae</taxon>
        <taxon>Monodelphis</taxon>
    </lineage>
</organism>
<gene>
    <name evidence="6" type="primary">LOC100013657</name>
</gene>
<name>A0A5F8HK77_MONDO</name>